<dbReference type="PROSITE" id="PS00268">
    <property type="entry name" value="CECROPIN"/>
    <property type="match status" value="1"/>
</dbReference>
<keyword evidence="1" id="KW-0812">Transmembrane</keyword>
<name>A0A1B7IE27_9ENTR</name>
<feature type="transmembrane region" description="Helical" evidence="1">
    <location>
        <begin position="44"/>
        <end position="61"/>
    </location>
</feature>
<keyword evidence="1" id="KW-1133">Transmembrane helix</keyword>
<dbReference type="PATRIC" id="fig|1354251.4.peg.4228"/>
<dbReference type="AlphaFoldDB" id="A0A1B7IE27"/>
<gene>
    <name evidence="2" type="ORF">M975_4118</name>
</gene>
<reference evidence="2 3" key="1">
    <citation type="submission" date="2016-04" db="EMBL/GenBank/DDBJ databases">
        <title>ATOL: Assembling a taxonomically balanced genome-scale reconstruction of the evolutionary history of the Enterobacteriaceae.</title>
        <authorList>
            <person name="Plunkett G.III."/>
            <person name="Neeno-Eckwall E.C."/>
            <person name="Glasner J.D."/>
            <person name="Perna N.T."/>
        </authorList>
    </citation>
    <scope>NUCLEOTIDE SEQUENCE [LARGE SCALE GENOMIC DNA]</scope>
    <source>
        <strain evidence="2 3">ATCC 51605</strain>
    </source>
</reference>
<evidence type="ECO:0000313" key="3">
    <source>
        <dbReference type="Proteomes" id="UP000078410"/>
    </source>
</evidence>
<keyword evidence="1" id="KW-0472">Membrane</keyword>
<protein>
    <submittedName>
        <fullName evidence="2">Uncharacterized protein</fullName>
    </submittedName>
</protein>
<sequence>MKKFMKQFIFDWIKTETLYSYLPLAIIIILSCTFYRYFPEHWGKLTFLSIFIVIVAVWKIAKRIEK</sequence>
<proteinExistence type="predicted"/>
<dbReference type="EMBL" id="LXER01000040">
    <property type="protein sequence ID" value="OAT27567.1"/>
    <property type="molecule type" value="Genomic_DNA"/>
</dbReference>
<organism evidence="2 3">
    <name type="scientific">Buttiauxella brennerae ATCC 51605</name>
    <dbReference type="NCBI Taxonomy" id="1354251"/>
    <lineage>
        <taxon>Bacteria</taxon>
        <taxon>Pseudomonadati</taxon>
        <taxon>Pseudomonadota</taxon>
        <taxon>Gammaproteobacteria</taxon>
        <taxon>Enterobacterales</taxon>
        <taxon>Enterobacteriaceae</taxon>
        <taxon>Buttiauxella</taxon>
    </lineage>
</organism>
<dbReference type="PROSITE" id="PS51257">
    <property type="entry name" value="PROKAR_LIPOPROTEIN"/>
    <property type="match status" value="1"/>
</dbReference>
<accession>A0A1B7IE27</accession>
<evidence type="ECO:0000256" key="1">
    <source>
        <dbReference type="SAM" id="Phobius"/>
    </source>
</evidence>
<evidence type="ECO:0000313" key="2">
    <source>
        <dbReference type="EMBL" id="OAT27567.1"/>
    </source>
</evidence>
<dbReference type="Proteomes" id="UP000078410">
    <property type="component" value="Unassembled WGS sequence"/>
</dbReference>
<feature type="transmembrane region" description="Helical" evidence="1">
    <location>
        <begin position="21"/>
        <end position="38"/>
    </location>
</feature>
<comment type="caution">
    <text evidence="2">The sequence shown here is derived from an EMBL/GenBank/DDBJ whole genome shotgun (WGS) entry which is preliminary data.</text>
</comment>
<keyword evidence="3" id="KW-1185">Reference proteome</keyword>